<feature type="region of interest" description="Disordered" evidence="6">
    <location>
        <begin position="1"/>
        <end position="44"/>
    </location>
</feature>
<comment type="caution">
    <text evidence="7">The sequence shown here is derived from an EMBL/GenBank/DDBJ whole genome shotgun (WGS) entry which is preliminary data.</text>
</comment>
<dbReference type="EC" id="2.1.1.-" evidence="5"/>
<dbReference type="InterPro" id="IPR041370">
    <property type="entry name" value="Mlase_EEF1AKMT1/ZCCHC4"/>
</dbReference>
<comment type="function">
    <text evidence="5">S-adenosyl-L-methionine-dependent protein-lysine N-methyltransferase that methylates elongation factor 1-alpha.</text>
</comment>
<evidence type="ECO:0000256" key="3">
    <source>
        <dbReference type="ARBA" id="ARBA00022603"/>
    </source>
</evidence>
<proteinExistence type="inferred from homology"/>
<feature type="compositionally biased region" description="Polar residues" evidence="6">
    <location>
        <begin position="1"/>
        <end position="18"/>
    </location>
</feature>
<dbReference type="PANTHER" id="PTHR13200">
    <property type="entry name" value="EEF1A LYSINE METHYLTRANSFERASE 1"/>
    <property type="match status" value="1"/>
</dbReference>
<dbReference type="Pfam" id="PF10237">
    <property type="entry name" value="N6-adenineMlase"/>
    <property type="match status" value="1"/>
</dbReference>
<reference evidence="7" key="1">
    <citation type="journal article" date="2021" name="Mol. Ecol. Resour.">
        <title>Apolygus lucorum genome provides insights into omnivorousness and mesophyll feeding.</title>
        <authorList>
            <person name="Liu Y."/>
            <person name="Liu H."/>
            <person name="Wang H."/>
            <person name="Huang T."/>
            <person name="Liu B."/>
            <person name="Yang B."/>
            <person name="Yin L."/>
            <person name="Li B."/>
            <person name="Zhang Y."/>
            <person name="Zhang S."/>
            <person name="Jiang F."/>
            <person name="Zhang X."/>
            <person name="Ren Y."/>
            <person name="Wang B."/>
            <person name="Wang S."/>
            <person name="Lu Y."/>
            <person name="Wu K."/>
            <person name="Fan W."/>
            <person name="Wang G."/>
        </authorList>
    </citation>
    <scope>NUCLEOTIDE SEQUENCE</scope>
    <source>
        <strain evidence="7">12Hb</strain>
    </source>
</reference>
<evidence type="ECO:0000256" key="2">
    <source>
        <dbReference type="ARBA" id="ARBA00022490"/>
    </source>
</evidence>
<dbReference type="GO" id="GO:0032259">
    <property type="term" value="P:methylation"/>
    <property type="evidence" value="ECO:0007669"/>
    <property type="project" value="UniProtKB-KW"/>
</dbReference>
<name>A0A8S9XER2_APOLU</name>
<dbReference type="AlphaFoldDB" id="A0A8S9XER2"/>
<accession>A0A8S9XER2</accession>
<dbReference type="PANTHER" id="PTHR13200:SF0">
    <property type="entry name" value="EEF1A LYSINE METHYLTRANSFERASE 1"/>
    <property type="match status" value="1"/>
</dbReference>
<evidence type="ECO:0000313" key="8">
    <source>
        <dbReference type="Proteomes" id="UP000466442"/>
    </source>
</evidence>
<dbReference type="EMBL" id="WIXP02000007">
    <property type="protein sequence ID" value="KAF6207477.1"/>
    <property type="molecule type" value="Genomic_DNA"/>
</dbReference>
<organism evidence="7 8">
    <name type="scientific">Apolygus lucorum</name>
    <name type="common">Small green plant bug</name>
    <name type="synonym">Lygocoris lucorum</name>
    <dbReference type="NCBI Taxonomy" id="248454"/>
    <lineage>
        <taxon>Eukaryota</taxon>
        <taxon>Metazoa</taxon>
        <taxon>Ecdysozoa</taxon>
        <taxon>Arthropoda</taxon>
        <taxon>Hexapoda</taxon>
        <taxon>Insecta</taxon>
        <taxon>Pterygota</taxon>
        <taxon>Neoptera</taxon>
        <taxon>Paraneoptera</taxon>
        <taxon>Hemiptera</taxon>
        <taxon>Heteroptera</taxon>
        <taxon>Panheteroptera</taxon>
        <taxon>Cimicomorpha</taxon>
        <taxon>Miridae</taxon>
        <taxon>Mirini</taxon>
        <taxon>Apolygus</taxon>
    </lineage>
</organism>
<evidence type="ECO:0000256" key="1">
    <source>
        <dbReference type="ARBA" id="ARBA00004496"/>
    </source>
</evidence>
<keyword evidence="8" id="KW-1185">Reference proteome</keyword>
<dbReference type="GO" id="GO:0003676">
    <property type="term" value="F:nucleic acid binding"/>
    <property type="evidence" value="ECO:0007669"/>
    <property type="project" value="InterPro"/>
</dbReference>
<dbReference type="HAMAP" id="MF_03187">
    <property type="entry name" value="Methyltr_EFM5"/>
    <property type="match status" value="1"/>
</dbReference>
<keyword evidence="4 5" id="KW-0808">Transferase</keyword>
<dbReference type="Proteomes" id="UP000466442">
    <property type="component" value="Unassembled WGS sequence"/>
</dbReference>
<protein>
    <recommendedName>
        <fullName evidence="5">Protein-lysine N-methyltransferase GE061_015923</fullName>
        <ecNumber evidence="5">2.1.1.-</ecNumber>
    </recommendedName>
</protein>
<gene>
    <name evidence="7" type="ORF">GE061_015923</name>
</gene>
<sequence length="249" mass="28598">MSEPSPRSDNAHQASILTESVEINHPGSQQYFPKEMSDSDDDDVPKLSQEALNALADFYREQNELAANEKAADWHKQFKEDWQLSQFWYDEETVNRLSTEVQLAAEGKGAIALISCPTLYGEVRRKCPNCEVKLFEFDRRFEILGDDYNFYNYETPLELPQAFSNHFDVVIADPPFLSEECLTKTAVSMRFLSNSKLILCTGTIMENLASRLLGVKKTSFNPRHKNNLSNEFSCFTNYDDHFSETCKQE</sequence>
<dbReference type="InterPro" id="IPR002052">
    <property type="entry name" value="DNA_methylase_N6_adenine_CS"/>
</dbReference>
<keyword evidence="3 5" id="KW-0489">Methyltransferase</keyword>
<evidence type="ECO:0000256" key="5">
    <source>
        <dbReference type="HAMAP-Rule" id="MF_03187"/>
    </source>
</evidence>
<keyword evidence="2 5" id="KW-0963">Cytoplasm</keyword>
<evidence type="ECO:0000256" key="4">
    <source>
        <dbReference type="ARBA" id="ARBA00022679"/>
    </source>
</evidence>
<dbReference type="PROSITE" id="PS00092">
    <property type="entry name" value="N6_MTASE"/>
    <property type="match status" value="1"/>
</dbReference>
<dbReference type="GO" id="GO:0016279">
    <property type="term" value="F:protein-lysine N-methyltransferase activity"/>
    <property type="evidence" value="ECO:0007669"/>
    <property type="project" value="UniProtKB-UniRule"/>
</dbReference>
<comment type="subcellular location">
    <subcellularLocation>
        <location evidence="1 5">Cytoplasm</location>
    </subcellularLocation>
</comment>
<evidence type="ECO:0000313" key="7">
    <source>
        <dbReference type="EMBL" id="KAF6207477.1"/>
    </source>
</evidence>
<comment type="similarity">
    <text evidence="5">Belongs to the class I-like SAM-binding methyltransferase superfamily. EFM5 family.</text>
</comment>
<dbReference type="InterPro" id="IPR019369">
    <property type="entry name" value="Efm5/EEF1AKMT1"/>
</dbReference>
<dbReference type="OrthoDB" id="206354at2759"/>
<dbReference type="GO" id="GO:0005737">
    <property type="term" value="C:cytoplasm"/>
    <property type="evidence" value="ECO:0007669"/>
    <property type="project" value="UniProtKB-SubCell"/>
</dbReference>
<evidence type="ECO:0000256" key="6">
    <source>
        <dbReference type="SAM" id="MobiDB-lite"/>
    </source>
</evidence>